<gene>
    <name evidence="4" type="ORF">HNP55_003233</name>
</gene>
<dbReference type="Gene3D" id="3.10.580.10">
    <property type="entry name" value="CBS-domain"/>
    <property type="match status" value="1"/>
</dbReference>
<dbReference type="InterPro" id="IPR051257">
    <property type="entry name" value="Diverse_CBS-Domain"/>
</dbReference>
<protein>
    <submittedName>
        <fullName evidence="4">CBS domain-containing protein</fullName>
    </submittedName>
</protein>
<proteinExistence type="predicted"/>
<dbReference type="InterPro" id="IPR000644">
    <property type="entry name" value="CBS_dom"/>
</dbReference>
<evidence type="ECO:0000313" key="4">
    <source>
        <dbReference type="EMBL" id="MBB4844689.1"/>
    </source>
</evidence>
<evidence type="ECO:0000313" key="5">
    <source>
        <dbReference type="Proteomes" id="UP000562027"/>
    </source>
</evidence>
<dbReference type="AlphaFoldDB" id="A0A840LF61"/>
<evidence type="ECO:0000259" key="3">
    <source>
        <dbReference type="PROSITE" id="PS51371"/>
    </source>
</evidence>
<dbReference type="SUPFAM" id="SSF54631">
    <property type="entry name" value="CBS-domain pair"/>
    <property type="match status" value="1"/>
</dbReference>
<dbReference type="SMART" id="SM00116">
    <property type="entry name" value="CBS"/>
    <property type="match status" value="2"/>
</dbReference>
<keyword evidence="1 2" id="KW-0129">CBS domain</keyword>
<feature type="domain" description="CBS" evidence="3">
    <location>
        <begin position="173"/>
        <end position="231"/>
    </location>
</feature>
<reference evidence="4 5" key="1">
    <citation type="submission" date="2020-08" db="EMBL/GenBank/DDBJ databases">
        <title>Functional genomics of gut bacteria from endangered species of beetles.</title>
        <authorList>
            <person name="Carlos-Shanley C."/>
        </authorList>
    </citation>
    <scope>NUCLEOTIDE SEQUENCE [LARGE SCALE GENOMIC DNA]</scope>
    <source>
        <strain evidence="4 5">S00239</strain>
    </source>
</reference>
<dbReference type="InterPro" id="IPR046342">
    <property type="entry name" value="CBS_dom_sf"/>
</dbReference>
<dbReference type="EMBL" id="JACHLP010000006">
    <property type="protein sequence ID" value="MBB4844689.1"/>
    <property type="molecule type" value="Genomic_DNA"/>
</dbReference>
<sequence>MFTVYGLNGRVYSGPLEGLRALEPVQAVARVRALAPLSSTLETEAQAEAGVLRAEPNPESHLMALGSPEPRPRDALAAYAKAQARVLPDEKRQPLRLVEELMSRSLVTVPAAASVAQGLRLLSQARVGQAPVLNLHGRLVGLLLRGDLLPVPDEVEDAQAWSAWFARPVGDVMWSPVPSAHVDTPLREVAQALLDFRLPGMPVSDEKGELLGFISRSDMLRALTREPPLELWS</sequence>
<dbReference type="PANTHER" id="PTHR43080:SF26">
    <property type="entry name" value="REGULATORY PROTEIN"/>
    <property type="match status" value="1"/>
</dbReference>
<dbReference type="PANTHER" id="PTHR43080">
    <property type="entry name" value="CBS DOMAIN-CONTAINING PROTEIN CBSX3, MITOCHONDRIAL"/>
    <property type="match status" value="1"/>
</dbReference>
<comment type="caution">
    <text evidence="4">The sequence shown here is derived from an EMBL/GenBank/DDBJ whole genome shotgun (WGS) entry which is preliminary data.</text>
</comment>
<dbReference type="PROSITE" id="PS51371">
    <property type="entry name" value="CBS"/>
    <property type="match status" value="2"/>
</dbReference>
<accession>A0A840LF61</accession>
<dbReference type="Pfam" id="PF00571">
    <property type="entry name" value="CBS"/>
    <property type="match status" value="2"/>
</dbReference>
<organism evidence="4 5">
    <name type="scientific">Roseateles oligotrophus</name>
    <dbReference type="NCBI Taxonomy" id="1769250"/>
    <lineage>
        <taxon>Bacteria</taxon>
        <taxon>Pseudomonadati</taxon>
        <taxon>Pseudomonadota</taxon>
        <taxon>Betaproteobacteria</taxon>
        <taxon>Burkholderiales</taxon>
        <taxon>Sphaerotilaceae</taxon>
        <taxon>Roseateles</taxon>
    </lineage>
</organism>
<keyword evidence="5" id="KW-1185">Reference proteome</keyword>
<evidence type="ECO:0000256" key="2">
    <source>
        <dbReference type="PROSITE-ProRule" id="PRU00703"/>
    </source>
</evidence>
<name>A0A840LF61_9BURK</name>
<dbReference type="RefSeq" id="WP_184301456.1">
    <property type="nucleotide sequence ID" value="NZ_JACHLP010000006.1"/>
</dbReference>
<dbReference type="Proteomes" id="UP000562027">
    <property type="component" value="Unassembled WGS sequence"/>
</dbReference>
<evidence type="ECO:0000256" key="1">
    <source>
        <dbReference type="ARBA" id="ARBA00023122"/>
    </source>
</evidence>
<feature type="domain" description="CBS" evidence="3">
    <location>
        <begin position="102"/>
        <end position="158"/>
    </location>
</feature>